<reference evidence="2 3" key="1">
    <citation type="submission" date="2023-07" db="EMBL/GenBank/DDBJ databases">
        <title>Description of novel actinomycetes strains, isolated from tidal flat sediment.</title>
        <authorList>
            <person name="Lu C."/>
        </authorList>
    </citation>
    <scope>NUCLEOTIDE SEQUENCE [LARGE SCALE GENOMIC DNA]</scope>
    <source>
        <strain evidence="2 3">SYSU T00b441</strain>
    </source>
</reference>
<accession>A0ABT9DAM0</accession>
<name>A0ABT9DAM0_9CELL</name>
<sequence length="206" mass="20932">MPAETEPSSPDPTLDILVPRTTWRATAVAVVAVGVLVLAGVVGAGSRVSLATGGGSSSLLPDRRVELTTDVVASGWPGLTLAELTPPAGARLVHVWAVPASEVPSGDLGQRSVIGVAEASGLPDSLPVRLAPGQHYQLVTLLEITDCAAYAVSGEGQGWVVDPAPDPHAAVAHLRTALGTRADVPLLASMWTADDLAQYSSCPAAP</sequence>
<keyword evidence="1" id="KW-0472">Membrane</keyword>
<protein>
    <submittedName>
        <fullName evidence="2">Uncharacterized protein</fullName>
    </submittedName>
</protein>
<organism evidence="2 3">
    <name type="scientific">Actinotalea lenta</name>
    <dbReference type="NCBI Taxonomy" id="3064654"/>
    <lineage>
        <taxon>Bacteria</taxon>
        <taxon>Bacillati</taxon>
        <taxon>Actinomycetota</taxon>
        <taxon>Actinomycetes</taxon>
        <taxon>Micrococcales</taxon>
        <taxon>Cellulomonadaceae</taxon>
        <taxon>Actinotalea</taxon>
    </lineage>
</organism>
<keyword evidence="1" id="KW-0812">Transmembrane</keyword>
<dbReference type="EMBL" id="JAUQYP010000001">
    <property type="protein sequence ID" value="MDO8106346.1"/>
    <property type="molecule type" value="Genomic_DNA"/>
</dbReference>
<proteinExistence type="predicted"/>
<evidence type="ECO:0000313" key="2">
    <source>
        <dbReference type="EMBL" id="MDO8106346.1"/>
    </source>
</evidence>
<evidence type="ECO:0000313" key="3">
    <source>
        <dbReference type="Proteomes" id="UP001232536"/>
    </source>
</evidence>
<comment type="caution">
    <text evidence="2">The sequence shown here is derived from an EMBL/GenBank/DDBJ whole genome shotgun (WGS) entry which is preliminary data.</text>
</comment>
<evidence type="ECO:0000256" key="1">
    <source>
        <dbReference type="SAM" id="Phobius"/>
    </source>
</evidence>
<keyword evidence="3" id="KW-1185">Reference proteome</keyword>
<feature type="transmembrane region" description="Helical" evidence="1">
    <location>
        <begin position="23"/>
        <end position="44"/>
    </location>
</feature>
<gene>
    <name evidence="2" type="ORF">Q6348_03950</name>
</gene>
<keyword evidence="1" id="KW-1133">Transmembrane helix</keyword>
<dbReference type="RefSeq" id="WP_304600019.1">
    <property type="nucleotide sequence ID" value="NZ_JAUQYP010000001.1"/>
</dbReference>
<dbReference type="Proteomes" id="UP001232536">
    <property type="component" value="Unassembled WGS sequence"/>
</dbReference>